<dbReference type="GO" id="GO:0005871">
    <property type="term" value="C:kinesin complex"/>
    <property type="evidence" value="ECO:0007669"/>
    <property type="project" value="TreeGrafter"/>
</dbReference>
<evidence type="ECO:0000313" key="9">
    <source>
        <dbReference type="EMBL" id="CAG6692629.1"/>
    </source>
</evidence>
<dbReference type="InterPro" id="IPR027640">
    <property type="entry name" value="Kinesin-like_fam"/>
</dbReference>
<feature type="compositionally biased region" description="Basic and acidic residues" evidence="7">
    <location>
        <begin position="663"/>
        <end position="672"/>
    </location>
</feature>
<dbReference type="GO" id="GO:0008017">
    <property type="term" value="F:microtubule binding"/>
    <property type="evidence" value="ECO:0007669"/>
    <property type="project" value="InterPro"/>
</dbReference>
<comment type="subcellular location">
    <subcellularLocation>
        <location evidence="1">Cytoplasm</location>
        <location evidence="1">Cytoskeleton</location>
    </subcellularLocation>
</comment>
<feature type="region of interest" description="Disordered" evidence="7">
    <location>
        <begin position="421"/>
        <end position="486"/>
    </location>
</feature>
<dbReference type="GO" id="GO:0007018">
    <property type="term" value="P:microtubule-based movement"/>
    <property type="evidence" value="ECO:0007669"/>
    <property type="project" value="InterPro"/>
</dbReference>
<accession>A0A8D8XF30</accession>
<dbReference type="InterPro" id="IPR027417">
    <property type="entry name" value="P-loop_NTPase"/>
</dbReference>
<dbReference type="InterPro" id="IPR036961">
    <property type="entry name" value="Kinesin_motor_dom_sf"/>
</dbReference>
<dbReference type="GO" id="GO:0005874">
    <property type="term" value="C:microtubule"/>
    <property type="evidence" value="ECO:0007669"/>
    <property type="project" value="TreeGrafter"/>
</dbReference>
<proteinExistence type="inferred from homology"/>
<dbReference type="PANTHER" id="PTHR24115">
    <property type="entry name" value="KINESIN-RELATED"/>
    <property type="match status" value="1"/>
</dbReference>
<reference evidence="9" key="1">
    <citation type="submission" date="2021-05" db="EMBL/GenBank/DDBJ databases">
        <authorList>
            <person name="Alioto T."/>
            <person name="Alioto T."/>
            <person name="Gomez Garrido J."/>
        </authorList>
    </citation>
    <scope>NUCLEOTIDE SEQUENCE</scope>
</reference>
<keyword evidence="4" id="KW-0206">Cytoskeleton</keyword>
<name>A0A8D8XF30_9HEMI</name>
<dbReference type="EMBL" id="HBUF01308246">
    <property type="protein sequence ID" value="CAG6692629.1"/>
    <property type="molecule type" value="Transcribed_RNA"/>
</dbReference>
<sequence length="672" mass="78452">MAYFVRPFPCENVDKENYIINENSDNIYIRTLHYKHNNNVFVQYVPDSILYNKSQSQVYETAIQDSLTTSLENKKDLMIFSIGQVHSGKTYTMMALEESPPNQGIVPRMLASIFQWKKSFSSREVKIRIEMSFIENRSSRNLFFDLLTKTNSKVIHVRDVTKKRVHDERTGLQYLKQGTVIQRKNIESSNLSNTIVTFHMRETFVLAQKVSEYKIHCIDSIGLDQRNNKGLIYNISSLITQFHSKYAVESREHFLLHYFGRQMSESQLVTLAHISLQAHDLNKTLSTMRLASPVMGTLTRIQTEIERETSHLRELRITFENLQKEAIMQDLLNDQFFVPDPGSKSEREINDIRKHAAQYFNKEILSLDHTDLESVHIICEYFKRIFLDIRLNKTKYLEEKRKEVLKKLKTEVFESILIEEQAEPPGKTKGGKGGKSGKKDTKKGEGDEKKSSKKQKQEEPPSVKDQPTKEVVPTENKNNTVAPHHSEDIKLDNMFANYLKMETAQKIFREYEELKKQFVDLKMKLNQLSEEYYASMMSCQTNQLECIHIISVEEKKMIIRENKKETSGKEDGLKDQINAHIEAKLVVRGETILALIENIDSEKDYRKNVSHELDQLRLESLHKQVLLNELHSRLQEEFLKYFNSHQHGKNLDHYGSNNSVENSMHEYDETDH</sequence>
<evidence type="ECO:0000256" key="4">
    <source>
        <dbReference type="ARBA" id="ARBA00023212"/>
    </source>
</evidence>
<keyword evidence="6" id="KW-0175">Coiled coil</keyword>
<evidence type="ECO:0000256" key="5">
    <source>
        <dbReference type="PROSITE-ProRule" id="PRU00283"/>
    </source>
</evidence>
<dbReference type="GO" id="GO:0016887">
    <property type="term" value="F:ATP hydrolysis activity"/>
    <property type="evidence" value="ECO:0007669"/>
    <property type="project" value="TreeGrafter"/>
</dbReference>
<feature type="domain" description="Kinesin motor" evidence="8">
    <location>
        <begin position="1"/>
        <end position="219"/>
    </location>
</feature>
<dbReference type="GO" id="GO:0005524">
    <property type="term" value="F:ATP binding"/>
    <property type="evidence" value="ECO:0007669"/>
    <property type="project" value="UniProtKB-UniRule"/>
</dbReference>
<protein>
    <submittedName>
        <fullName evidence="9">Kinesin-like protein KIF9</fullName>
    </submittedName>
</protein>
<dbReference type="AlphaFoldDB" id="A0A8D8XF30"/>
<dbReference type="InterPro" id="IPR001752">
    <property type="entry name" value="Kinesin_motor_dom"/>
</dbReference>
<dbReference type="GO" id="GO:0003777">
    <property type="term" value="F:microtubule motor activity"/>
    <property type="evidence" value="ECO:0007669"/>
    <property type="project" value="InterPro"/>
</dbReference>
<dbReference type="Pfam" id="PF00225">
    <property type="entry name" value="Kinesin"/>
    <property type="match status" value="1"/>
</dbReference>
<dbReference type="SUPFAM" id="SSF52540">
    <property type="entry name" value="P-loop containing nucleoside triphosphate hydrolases"/>
    <property type="match status" value="1"/>
</dbReference>
<keyword evidence="4" id="KW-0963">Cytoplasm</keyword>
<evidence type="ECO:0000259" key="8">
    <source>
        <dbReference type="PROSITE" id="PS50067"/>
    </source>
</evidence>
<dbReference type="Gene3D" id="3.40.850.10">
    <property type="entry name" value="Kinesin motor domain"/>
    <property type="match status" value="1"/>
</dbReference>
<evidence type="ECO:0000256" key="7">
    <source>
        <dbReference type="SAM" id="MobiDB-lite"/>
    </source>
</evidence>
<evidence type="ECO:0000256" key="3">
    <source>
        <dbReference type="ARBA" id="ARBA00022840"/>
    </source>
</evidence>
<dbReference type="PROSITE" id="PS50067">
    <property type="entry name" value="KINESIN_MOTOR_2"/>
    <property type="match status" value="1"/>
</dbReference>
<comment type="similarity">
    <text evidence="5">Belongs to the TRAFAC class myosin-kinesin ATPase superfamily. Kinesin family.</text>
</comment>
<feature type="compositionally biased region" description="Basic and acidic residues" evidence="7">
    <location>
        <begin position="437"/>
        <end position="468"/>
    </location>
</feature>
<evidence type="ECO:0000256" key="2">
    <source>
        <dbReference type="ARBA" id="ARBA00022741"/>
    </source>
</evidence>
<evidence type="ECO:0000256" key="1">
    <source>
        <dbReference type="ARBA" id="ARBA00004245"/>
    </source>
</evidence>
<organism evidence="9">
    <name type="scientific">Cacopsylla melanoneura</name>
    <dbReference type="NCBI Taxonomy" id="428564"/>
    <lineage>
        <taxon>Eukaryota</taxon>
        <taxon>Metazoa</taxon>
        <taxon>Ecdysozoa</taxon>
        <taxon>Arthropoda</taxon>
        <taxon>Hexapoda</taxon>
        <taxon>Insecta</taxon>
        <taxon>Pterygota</taxon>
        <taxon>Neoptera</taxon>
        <taxon>Paraneoptera</taxon>
        <taxon>Hemiptera</taxon>
        <taxon>Sternorrhyncha</taxon>
        <taxon>Psylloidea</taxon>
        <taxon>Psyllidae</taxon>
        <taxon>Psyllinae</taxon>
        <taxon>Cacopsylla</taxon>
    </lineage>
</organism>
<feature type="coiled-coil region" evidence="6">
    <location>
        <begin position="504"/>
        <end position="531"/>
    </location>
</feature>
<dbReference type="SMART" id="SM00129">
    <property type="entry name" value="KISc"/>
    <property type="match status" value="1"/>
</dbReference>
<keyword evidence="5" id="KW-0505">Motor protein</keyword>
<feature type="binding site" evidence="5">
    <location>
        <begin position="83"/>
        <end position="90"/>
    </location>
    <ligand>
        <name>ATP</name>
        <dbReference type="ChEBI" id="CHEBI:30616"/>
    </ligand>
</feature>
<keyword evidence="2 5" id="KW-0547">Nucleotide-binding</keyword>
<feature type="region of interest" description="Disordered" evidence="7">
    <location>
        <begin position="649"/>
        <end position="672"/>
    </location>
</feature>
<keyword evidence="3 5" id="KW-0067">ATP-binding</keyword>
<evidence type="ECO:0000256" key="6">
    <source>
        <dbReference type="SAM" id="Coils"/>
    </source>
</evidence>